<dbReference type="InterPro" id="IPR041646">
    <property type="entry name" value="IcaR_C"/>
</dbReference>
<dbReference type="GO" id="GO:0003677">
    <property type="term" value="F:DNA binding"/>
    <property type="evidence" value="ECO:0007669"/>
    <property type="project" value="UniProtKB-UniRule"/>
</dbReference>
<keyword evidence="6 9" id="KW-0238">DNA-binding</keyword>
<reference evidence="11" key="1">
    <citation type="journal article" date="2023" name="Comput. Struct. Biotechnol. J.">
        <title>Discovery of a novel marine Bacteroidetes with a rich repertoire of carbohydrate-active enzymes.</title>
        <authorList>
            <person name="Chen B."/>
            <person name="Liu G."/>
            <person name="Chen Q."/>
            <person name="Wang H."/>
            <person name="Liu L."/>
            <person name="Tang K."/>
        </authorList>
    </citation>
    <scope>NUCLEOTIDE SEQUENCE</scope>
    <source>
        <strain evidence="11">TK19036</strain>
    </source>
</reference>
<keyword evidence="4" id="KW-0678">Repressor</keyword>
<feature type="DNA-binding region" description="H-T-H motif" evidence="9">
    <location>
        <begin position="31"/>
        <end position="50"/>
    </location>
</feature>
<dbReference type="PROSITE" id="PS50977">
    <property type="entry name" value="HTH_TETR_2"/>
    <property type="match status" value="1"/>
</dbReference>
<dbReference type="InterPro" id="IPR009057">
    <property type="entry name" value="Homeodomain-like_sf"/>
</dbReference>
<organism evidence="11">
    <name type="scientific">Roseihalotalea indica</name>
    <dbReference type="NCBI Taxonomy" id="2867963"/>
    <lineage>
        <taxon>Bacteria</taxon>
        <taxon>Pseudomonadati</taxon>
        <taxon>Bacteroidota</taxon>
        <taxon>Cytophagia</taxon>
        <taxon>Cytophagales</taxon>
        <taxon>Catalimonadaceae</taxon>
        <taxon>Roseihalotalea</taxon>
    </lineage>
</organism>
<evidence type="ECO:0000259" key="10">
    <source>
        <dbReference type="PROSITE" id="PS50977"/>
    </source>
</evidence>
<accession>A0AA49JCG7</accession>
<evidence type="ECO:0000313" key="11">
    <source>
        <dbReference type="EMBL" id="WKN35648.1"/>
    </source>
</evidence>
<evidence type="ECO:0000256" key="2">
    <source>
        <dbReference type="ARBA" id="ARBA00011738"/>
    </source>
</evidence>
<dbReference type="InterPro" id="IPR050624">
    <property type="entry name" value="HTH-type_Tx_Regulator"/>
</dbReference>
<evidence type="ECO:0000256" key="5">
    <source>
        <dbReference type="ARBA" id="ARBA00023015"/>
    </source>
</evidence>
<dbReference type="SUPFAM" id="SSF48498">
    <property type="entry name" value="Tetracyclin repressor-like, C-terminal domain"/>
    <property type="match status" value="1"/>
</dbReference>
<feature type="domain" description="HTH tetR-type" evidence="10">
    <location>
        <begin position="8"/>
        <end position="68"/>
    </location>
</feature>
<dbReference type="InterPro" id="IPR036271">
    <property type="entry name" value="Tet_transcr_reg_TetR-rel_C_sf"/>
</dbReference>
<keyword evidence="7" id="KW-0804">Transcription</keyword>
<evidence type="ECO:0000256" key="1">
    <source>
        <dbReference type="ARBA" id="ARBA00002291"/>
    </source>
</evidence>
<comment type="function">
    <text evidence="1">Represses transcription of the icaADBC operon necessary for biofilm production.</text>
</comment>
<dbReference type="EMBL" id="CP120682">
    <property type="protein sequence ID" value="WKN35648.1"/>
    <property type="molecule type" value="Genomic_DNA"/>
</dbReference>
<evidence type="ECO:0000256" key="4">
    <source>
        <dbReference type="ARBA" id="ARBA00022491"/>
    </source>
</evidence>
<dbReference type="Pfam" id="PF18665">
    <property type="entry name" value="TetR_C_37"/>
    <property type="match status" value="1"/>
</dbReference>
<evidence type="ECO:0000256" key="9">
    <source>
        <dbReference type="PROSITE-ProRule" id="PRU00335"/>
    </source>
</evidence>
<proteinExistence type="predicted"/>
<protein>
    <recommendedName>
        <fullName evidence="3">Biofilm operon icaADBC HTH-type negative transcriptional regulator IcaR</fullName>
    </recommendedName>
    <alternativeName>
        <fullName evidence="8">Intercellular adhesion protein R</fullName>
    </alternativeName>
</protein>
<keyword evidence="5" id="KW-0805">Transcription regulation</keyword>
<reference evidence="11" key="2">
    <citation type="journal article" date="2024" name="Antonie Van Leeuwenhoek">
        <title>Roseihalotalea indica gen. nov., sp. nov., a halophilic Bacteroidetes from mesopelagic Southwest Indian Ocean with higher carbohydrate metabolic potential.</title>
        <authorList>
            <person name="Chen B."/>
            <person name="Zhang M."/>
            <person name="Lin D."/>
            <person name="Ye J."/>
            <person name="Tang K."/>
        </authorList>
    </citation>
    <scope>NUCLEOTIDE SEQUENCE</scope>
    <source>
        <strain evidence="11">TK19036</strain>
    </source>
</reference>
<dbReference type="Gene3D" id="1.10.357.10">
    <property type="entry name" value="Tetracycline Repressor, domain 2"/>
    <property type="match status" value="1"/>
</dbReference>
<evidence type="ECO:0000256" key="8">
    <source>
        <dbReference type="ARBA" id="ARBA00030200"/>
    </source>
</evidence>
<dbReference type="Pfam" id="PF00440">
    <property type="entry name" value="TetR_N"/>
    <property type="match status" value="1"/>
</dbReference>
<evidence type="ECO:0000256" key="7">
    <source>
        <dbReference type="ARBA" id="ARBA00023163"/>
    </source>
</evidence>
<gene>
    <name evidence="11" type="ORF">K4G66_25085</name>
</gene>
<dbReference type="InterPro" id="IPR001647">
    <property type="entry name" value="HTH_TetR"/>
</dbReference>
<dbReference type="PANTHER" id="PTHR43479">
    <property type="entry name" value="ACREF/ENVCD OPERON REPRESSOR-RELATED"/>
    <property type="match status" value="1"/>
</dbReference>
<sequence>MGRKSLKDDRQKEIIEAFYQVAQEEGLENASFAKIARSLDMPPSLLVHYFNSKEELLLNLIDFIVDHYQDIYQLRTKTKASSLDRLLSILDNIFSRRWDDLIDDGVFYSCFALVFRDHRIRHKFKEMTLLLRQWLADAIQDCIDEHLLDIKEAEQTADLIFVISDGAYYFLSMIDDRNEYEQKLVIYHQQALRLLNL</sequence>
<dbReference type="AlphaFoldDB" id="A0AA49JCG7"/>
<name>A0AA49JCG7_9BACT</name>
<comment type="subunit">
    <text evidence="2">Homodimer.</text>
</comment>
<evidence type="ECO:0000256" key="3">
    <source>
        <dbReference type="ARBA" id="ARBA00014341"/>
    </source>
</evidence>
<dbReference type="SUPFAM" id="SSF46689">
    <property type="entry name" value="Homeodomain-like"/>
    <property type="match status" value="1"/>
</dbReference>
<dbReference type="PANTHER" id="PTHR43479:SF11">
    <property type="entry name" value="ACREF_ENVCD OPERON REPRESSOR-RELATED"/>
    <property type="match status" value="1"/>
</dbReference>
<evidence type="ECO:0000256" key="6">
    <source>
        <dbReference type="ARBA" id="ARBA00023125"/>
    </source>
</evidence>